<protein>
    <submittedName>
        <fullName evidence="2">Uncharacterized protein</fullName>
    </submittedName>
</protein>
<dbReference type="Gramene" id="PRQ57542">
    <property type="protein sequence ID" value="PRQ57542"/>
    <property type="gene ID" value="RchiOBHm_Chr1g0349451"/>
</dbReference>
<feature type="compositionally biased region" description="Low complexity" evidence="1">
    <location>
        <begin position="66"/>
        <end position="77"/>
    </location>
</feature>
<dbReference type="PANTHER" id="PTHR33730:SF36">
    <property type="entry name" value="PLANT_PROTEIN"/>
    <property type="match status" value="1"/>
</dbReference>
<evidence type="ECO:0000256" key="1">
    <source>
        <dbReference type="SAM" id="MobiDB-lite"/>
    </source>
</evidence>
<keyword evidence="3" id="KW-1185">Reference proteome</keyword>
<dbReference type="Pfam" id="PF15697">
    <property type="entry name" value="DUF4666"/>
    <property type="match status" value="1"/>
</dbReference>
<feature type="region of interest" description="Disordered" evidence="1">
    <location>
        <begin position="56"/>
        <end position="85"/>
    </location>
</feature>
<comment type="caution">
    <text evidence="2">The sequence shown here is derived from an EMBL/GenBank/DDBJ whole genome shotgun (WGS) entry which is preliminary data.</text>
</comment>
<dbReference type="InterPro" id="IPR031421">
    <property type="entry name" value="DUF4666"/>
</dbReference>
<dbReference type="OMA" id="ICGLCIS"/>
<dbReference type="Proteomes" id="UP000238479">
    <property type="component" value="Chromosome 1"/>
</dbReference>
<gene>
    <name evidence="2" type="ORF">RchiOBHm_Chr1g0349451</name>
</gene>
<reference evidence="2 3" key="1">
    <citation type="journal article" date="2018" name="Nat. Genet.">
        <title>The Rosa genome provides new insights in the design of modern roses.</title>
        <authorList>
            <person name="Bendahmane M."/>
        </authorList>
    </citation>
    <scope>NUCLEOTIDE SEQUENCE [LARGE SCALE GENOMIC DNA]</scope>
    <source>
        <strain evidence="3">cv. Old Blush</strain>
    </source>
</reference>
<dbReference type="EMBL" id="PDCK01000039">
    <property type="protein sequence ID" value="PRQ57542.1"/>
    <property type="molecule type" value="Genomic_DNA"/>
</dbReference>
<evidence type="ECO:0000313" key="2">
    <source>
        <dbReference type="EMBL" id="PRQ57542.1"/>
    </source>
</evidence>
<sequence length="103" mass="11397">MTSLRRSSMSFRRQGSSGRIWEDRLQIVEHKSGHAQAIFSGDKSNDEDLRNLDGRFQDRRHVDLGSPSSPSTSTPNSKQEQKAAQRCALSSIFGRCMGSPTAA</sequence>
<proteinExistence type="predicted"/>
<evidence type="ECO:0000313" key="3">
    <source>
        <dbReference type="Proteomes" id="UP000238479"/>
    </source>
</evidence>
<accession>A0A2P6SFT9</accession>
<dbReference type="PANTHER" id="PTHR33730">
    <property type="entry name" value="OS05G0542732 PROTEIN-RELATED"/>
    <property type="match status" value="1"/>
</dbReference>
<organism evidence="2 3">
    <name type="scientific">Rosa chinensis</name>
    <name type="common">China rose</name>
    <dbReference type="NCBI Taxonomy" id="74649"/>
    <lineage>
        <taxon>Eukaryota</taxon>
        <taxon>Viridiplantae</taxon>
        <taxon>Streptophyta</taxon>
        <taxon>Embryophyta</taxon>
        <taxon>Tracheophyta</taxon>
        <taxon>Spermatophyta</taxon>
        <taxon>Magnoliopsida</taxon>
        <taxon>eudicotyledons</taxon>
        <taxon>Gunneridae</taxon>
        <taxon>Pentapetalae</taxon>
        <taxon>rosids</taxon>
        <taxon>fabids</taxon>
        <taxon>Rosales</taxon>
        <taxon>Rosaceae</taxon>
        <taxon>Rosoideae</taxon>
        <taxon>Rosoideae incertae sedis</taxon>
        <taxon>Rosa</taxon>
    </lineage>
</organism>
<dbReference type="AlphaFoldDB" id="A0A2P6SFT9"/>
<name>A0A2P6SFT9_ROSCH</name>